<dbReference type="SMART" id="SM00388">
    <property type="entry name" value="HisKA"/>
    <property type="match status" value="1"/>
</dbReference>
<protein>
    <recommendedName>
        <fullName evidence="2">histidine kinase</fullName>
        <ecNumber evidence="2">2.7.13.3</ecNumber>
    </recommendedName>
</protein>
<dbReference type="PANTHER" id="PTHR43065">
    <property type="entry name" value="SENSOR HISTIDINE KINASE"/>
    <property type="match status" value="1"/>
</dbReference>
<dbReference type="Gene3D" id="3.40.50.2300">
    <property type="match status" value="1"/>
</dbReference>
<evidence type="ECO:0000313" key="15">
    <source>
        <dbReference type="EMBL" id="MBA2227821.1"/>
    </source>
</evidence>
<dbReference type="SUPFAM" id="SSF55874">
    <property type="entry name" value="ATPase domain of HSP90 chaperone/DNA topoisomerase II/histidine kinase"/>
    <property type="match status" value="1"/>
</dbReference>
<feature type="region of interest" description="Disordered" evidence="10">
    <location>
        <begin position="552"/>
        <end position="572"/>
    </location>
</feature>
<dbReference type="PROSITE" id="PS50113">
    <property type="entry name" value="PAC"/>
    <property type="match status" value="1"/>
</dbReference>
<dbReference type="InterPro" id="IPR004358">
    <property type="entry name" value="Sig_transdc_His_kin-like_C"/>
</dbReference>
<feature type="compositionally biased region" description="Low complexity" evidence="10">
    <location>
        <begin position="797"/>
        <end position="817"/>
    </location>
</feature>
<evidence type="ECO:0000256" key="1">
    <source>
        <dbReference type="ARBA" id="ARBA00000085"/>
    </source>
</evidence>
<dbReference type="Pfam" id="PF00512">
    <property type="entry name" value="HisKA"/>
    <property type="match status" value="1"/>
</dbReference>
<sequence length="833" mass="91892">MYESHPLFASAELARILFEESGDALFLLDPETDQVLEVNPVALRLTGFSRQELLGISSGALFRYEDNHSHGQHRLRGAFTKTVVFHGQDGYLLRSKQQGWIPVTLTVSRLHLPQRTLGLLVARDDRERRENLQQLRRVEAELRSVLAHSPAALWSAERITTSSGKSTWRFRYISPALGRLIGRPVETFHQLFQWLEAVHPEDRDQCDNWLKQLLSSKALHGEHQYRICTPQGETRWVRDRLTIVREESGRAVRLDGCLVDVTEQQAAAAELVRQNTLLHSLFASVPDMICYKDRDLRFLGGNAVFAQYAGRSIEQLIGLRCEDVFPVPLEVIQRRRQIEKEVLKTGETIRNREAIPRPPGEPPLLLDIVVAPLRTAPESPPSGVIIVARDVTEQARLEEQLRQSQKLEALGQLAGGIAHDFNNLLTVILGNLELALTQAEESSPIRACLESAAHAAQQAAELTRQMLGFARRQPLQNVPIDLNTLIREEIRLLRRSIDPRITIHYQPAEEPASIRGDPVQMQQVLMNLCLNARDAMPEGGLLTITTAILPQAAPPPSAGPTSGERHASDEPKPYVRLSVADTGCGMTEEVKNRIFDPFFTTKGIGKGTGLGLAVVYGVVRAHEGWIACESAPGQGTRFDIYLPYVPVDTPSGPVRQETAELSTPASPPNPSETILVVDDEPYVRAVAVAALQQAGYCVLAAEDGLQAVELFQQAADRIDLIVLDASMPRLCGREAYEQIRQLHPTVPILFASGHSGTELPTDQPYTGFIHKPYTPRALTAAVQQMLRSGANTCSLSAAPETATAESATAETTSSAPLDVTPPPPHRLRLSAHP</sequence>
<feature type="compositionally biased region" description="Basic and acidic residues" evidence="10">
    <location>
        <begin position="563"/>
        <end position="572"/>
    </location>
</feature>
<dbReference type="AlphaFoldDB" id="A0A7V8VH33"/>
<proteinExistence type="predicted"/>
<dbReference type="Pfam" id="PF00072">
    <property type="entry name" value="Response_reg"/>
    <property type="match status" value="1"/>
</dbReference>
<dbReference type="InterPro" id="IPR000014">
    <property type="entry name" value="PAS"/>
</dbReference>
<reference evidence="15 16" key="1">
    <citation type="submission" date="2020-07" db="EMBL/GenBank/DDBJ databases">
        <title>Thermogemmata thermophila gen. nov., sp. nov., a novel moderate thermophilic planctomycete from a Kamchatka hot spring.</title>
        <authorList>
            <person name="Elcheninov A.G."/>
            <person name="Podosokorskaya O.A."/>
            <person name="Kovaleva O.L."/>
            <person name="Novikov A."/>
            <person name="Bonch-Osmolovskaya E.A."/>
            <person name="Toshchakov S.V."/>
            <person name="Kublanov I.V."/>
        </authorList>
    </citation>
    <scope>NUCLEOTIDE SEQUENCE [LARGE SCALE GENOMIC DNA]</scope>
    <source>
        <strain evidence="15 16">2918</strain>
    </source>
</reference>
<dbReference type="Pfam" id="PF08448">
    <property type="entry name" value="PAS_4"/>
    <property type="match status" value="1"/>
</dbReference>
<feature type="modified residue" description="4-aspartylphosphate" evidence="9">
    <location>
        <position position="724"/>
    </location>
</feature>
<dbReference type="NCBIfam" id="TIGR00229">
    <property type="entry name" value="sensory_box"/>
    <property type="match status" value="3"/>
</dbReference>
<dbReference type="SUPFAM" id="SSF47384">
    <property type="entry name" value="Homodimeric domain of signal transducing histidine kinase"/>
    <property type="match status" value="1"/>
</dbReference>
<evidence type="ECO:0000256" key="9">
    <source>
        <dbReference type="PROSITE-ProRule" id="PRU00169"/>
    </source>
</evidence>
<dbReference type="InterPro" id="IPR001610">
    <property type="entry name" value="PAC"/>
</dbReference>
<gene>
    <name evidence="15" type="ORF">H0921_16800</name>
</gene>
<evidence type="ECO:0000313" key="16">
    <source>
        <dbReference type="Proteomes" id="UP000542342"/>
    </source>
</evidence>
<evidence type="ECO:0000256" key="4">
    <source>
        <dbReference type="ARBA" id="ARBA00022679"/>
    </source>
</evidence>
<evidence type="ECO:0000259" key="11">
    <source>
        <dbReference type="PROSITE" id="PS50109"/>
    </source>
</evidence>
<dbReference type="SMART" id="SM00448">
    <property type="entry name" value="REC"/>
    <property type="match status" value="1"/>
</dbReference>
<organism evidence="15 16">
    <name type="scientific">Thermogemmata fonticola</name>
    <dbReference type="NCBI Taxonomy" id="2755323"/>
    <lineage>
        <taxon>Bacteria</taxon>
        <taxon>Pseudomonadati</taxon>
        <taxon>Planctomycetota</taxon>
        <taxon>Planctomycetia</taxon>
        <taxon>Gemmatales</taxon>
        <taxon>Gemmataceae</taxon>
        <taxon>Thermogemmata</taxon>
    </lineage>
</organism>
<dbReference type="InterPro" id="IPR011006">
    <property type="entry name" value="CheY-like_superfamily"/>
</dbReference>
<dbReference type="SUPFAM" id="SSF55785">
    <property type="entry name" value="PYP-like sensor domain (PAS domain)"/>
    <property type="match status" value="3"/>
</dbReference>
<dbReference type="Gene3D" id="3.30.450.20">
    <property type="entry name" value="PAS domain"/>
    <property type="match status" value="3"/>
</dbReference>
<evidence type="ECO:0000256" key="3">
    <source>
        <dbReference type="ARBA" id="ARBA00022553"/>
    </source>
</evidence>
<keyword evidence="7" id="KW-0067">ATP-binding</keyword>
<keyword evidence="5" id="KW-0547">Nucleotide-binding</keyword>
<comment type="catalytic activity">
    <reaction evidence="1">
        <text>ATP + protein L-histidine = ADP + protein N-phospho-L-histidine.</text>
        <dbReference type="EC" id="2.7.13.3"/>
    </reaction>
</comment>
<dbReference type="Pfam" id="PF00989">
    <property type="entry name" value="PAS"/>
    <property type="match status" value="1"/>
</dbReference>
<dbReference type="SMART" id="SM00091">
    <property type="entry name" value="PAS"/>
    <property type="match status" value="3"/>
</dbReference>
<dbReference type="CDD" id="cd00082">
    <property type="entry name" value="HisKA"/>
    <property type="match status" value="1"/>
</dbReference>
<dbReference type="InterPro" id="IPR036097">
    <property type="entry name" value="HisK_dim/P_sf"/>
</dbReference>
<dbReference type="Gene3D" id="3.30.565.10">
    <property type="entry name" value="Histidine kinase-like ATPase, C-terminal domain"/>
    <property type="match status" value="1"/>
</dbReference>
<evidence type="ECO:0000259" key="13">
    <source>
        <dbReference type="PROSITE" id="PS50112"/>
    </source>
</evidence>
<dbReference type="InterPro" id="IPR035965">
    <property type="entry name" value="PAS-like_dom_sf"/>
</dbReference>
<dbReference type="PROSITE" id="PS50110">
    <property type="entry name" value="RESPONSE_REGULATORY"/>
    <property type="match status" value="1"/>
</dbReference>
<feature type="domain" description="Response regulatory" evidence="12">
    <location>
        <begin position="673"/>
        <end position="786"/>
    </location>
</feature>
<evidence type="ECO:0000256" key="2">
    <source>
        <dbReference type="ARBA" id="ARBA00012438"/>
    </source>
</evidence>
<keyword evidence="16" id="KW-1185">Reference proteome</keyword>
<dbReference type="InterPro" id="IPR013656">
    <property type="entry name" value="PAS_4"/>
</dbReference>
<dbReference type="InterPro" id="IPR000700">
    <property type="entry name" value="PAS-assoc_C"/>
</dbReference>
<feature type="region of interest" description="Disordered" evidence="10">
    <location>
        <begin position="797"/>
        <end position="833"/>
    </location>
</feature>
<evidence type="ECO:0000256" key="8">
    <source>
        <dbReference type="ARBA" id="ARBA00023012"/>
    </source>
</evidence>
<evidence type="ECO:0000256" key="7">
    <source>
        <dbReference type="ARBA" id="ARBA00022840"/>
    </source>
</evidence>
<name>A0A7V8VH33_9BACT</name>
<feature type="domain" description="PAC" evidence="14">
    <location>
        <begin position="221"/>
        <end position="273"/>
    </location>
</feature>
<evidence type="ECO:0000256" key="10">
    <source>
        <dbReference type="SAM" id="MobiDB-lite"/>
    </source>
</evidence>
<dbReference type="RefSeq" id="WP_194539687.1">
    <property type="nucleotide sequence ID" value="NZ_JACEFB010000020.1"/>
</dbReference>
<dbReference type="Gene3D" id="1.10.287.130">
    <property type="match status" value="1"/>
</dbReference>
<dbReference type="InterPro" id="IPR013655">
    <property type="entry name" value="PAS_fold_3"/>
</dbReference>
<feature type="domain" description="Histidine kinase" evidence="11">
    <location>
        <begin position="416"/>
        <end position="646"/>
    </location>
</feature>
<keyword evidence="8" id="KW-0902">Two-component regulatory system</keyword>
<dbReference type="SMART" id="SM00086">
    <property type="entry name" value="PAC"/>
    <property type="match status" value="1"/>
</dbReference>
<dbReference type="Pfam" id="PF02518">
    <property type="entry name" value="HATPase_c"/>
    <property type="match status" value="1"/>
</dbReference>
<evidence type="ECO:0000256" key="6">
    <source>
        <dbReference type="ARBA" id="ARBA00022777"/>
    </source>
</evidence>
<dbReference type="GO" id="GO:0005524">
    <property type="term" value="F:ATP binding"/>
    <property type="evidence" value="ECO:0007669"/>
    <property type="project" value="UniProtKB-KW"/>
</dbReference>
<keyword evidence="4" id="KW-0808">Transferase</keyword>
<dbReference type="Pfam" id="PF08447">
    <property type="entry name" value="PAS_3"/>
    <property type="match status" value="1"/>
</dbReference>
<dbReference type="SUPFAM" id="SSF52172">
    <property type="entry name" value="CheY-like"/>
    <property type="match status" value="1"/>
</dbReference>
<dbReference type="Proteomes" id="UP000542342">
    <property type="component" value="Unassembled WGS sequence"/>
</dbReference>
<dbReference type="InterPro" id="IPR003661">
    <property type="entry name" value="HisK_dim/P_dom"/>
</dbReference>
<dbReference type="InterPro" id="IPR003594">
    <property type="entry name" value="HATPase_dom"/>
</dbReference>
<evidence type="ECO:0000259" key="12">
    <source>
        <dbReference type="PROSITE" id="PS50110"/>
    </source>
</evidence>
<dbReference type="CDD" id="cd00130">
    <property type="entry name" value="PAS"/>
    <property type="match status" value="2"/>
</dbReference>
<evidence type="ECO:0000259" key="14">
    <source>
        <dbReference type="PROSITE" id="PS50113"/>
    </source>
</evidence>
<dbReference type="EC" id="2.7.13.3" evidence="2"/>
<dbReference type="InterPro" id="IPR013767">
    <property type="entry name" value="PAS_fold"/>
</dbReference>
<dbReference type="InterPro" id="IPR005467">
    <property type="entry name" value="His_kinase_dom"/>
</dbReference>
<dbReference type="PRINTS" id="PR00344">
    <property type="entry name" value="BCTRLSENSOR"/>
</dbReference>
<dbReference type="PROSITE" id="PS50109">
    <property type="entry name" value="HIS_KIN"/>
    <property type="match status" value="1"/>
</dbReference>
<dbReference type="PROSITE" id="PS50112">
    <property type="entry name" value="PAS"/>
    <property type="match status" value="1"/>
</dbReference>
<keyword evidence="3 9" id="KW-0597">Phosphoprotein</keyword>
<dbReference type="SMART" id="SM00387">
    <property type="entry name" value="HATPase_c"/>
    <property type="match status" value="1"/>
</dbReference>
<dbReference type="EMBL" id="JACEFB010000020">
    <property type="protein sequence ID" value="MBA2227821.1"/>
    <property type="molecule type" value="Genomic_DNA"/>
</dbReference>
<comment type="caution">
    <text evidence="15">The sequence shown here is derived from an EMBL/GenBank/DDBJ whole genome shotgun (WGS) entry which is preliminary data.</text>
</comment>
<dbReference type="GO" id="GO:0000155">
    <property type="term" value="F:phosphorelay sensor kinase activity"/>
    <property type="evidence" value="ECO:0007669"/>
    <property type="project" value="InterPro"/>
</dbReference>
<dbReference type="GO" id="GO:0006355">
    <property type="term" value="P:regulation of DNA-templated transcription"/>
    <property type="evidence" value="ECO:0007669"/>
    <property type="project" value="InterPro"/>
</dbReference>
<dbReference type="InterPro" id="IPR001789">
    <property type="entry name" value="Sig_transdc_resp-reg_receiver"/>
</dbReference>
<keyword evidence="6" id="KW-0418">Kinase</keyword>
<feature type="region of interest" description="Disordered" evidence="10">
    <location>
        <begin position="652"/>
        <end position="671"/>
    </location>
</feature>
<accession>A0A7V8VH33</accession>
<dbReference type="InterPro" id="IPR036890">
    <property type="entry name" value="HATPase_C_sf"/>
</dbReference>
<feature type="domain" description="PAS" evidence="13">
    <location>
        <begin position="10"/>
        <end position="55"/>
    </location>
</feature>
<dbReference type="PANTHER" id="PTHR43065:SF46">
    <property type="entry name" value="C4-DICARBOXYLATE TRANSPORT SENSOR PROTEIN DCTB"/>
    <property type="match status" value="1"/>
</dbReference>
<evidence type="ECO:0000256" key="5">
    <source>
        <dbReference type="ARBA" id="ARBA00022741"/>
    </source>
</evidence>